<dbReference type="Proteomes" id="UP000318478">
    <property type="component" value="Unassembled WGS sequence"/>
</dbReference>
<gene>
    <name evidence="2" type="ORF">Pla123a_43300</name>
</gene>
<sequence length="193" mass="21419">MESLASWEAVLCHDELVKLYRPQELADWCRRASTLLDNDGGERSPESVPRAAKELCAAAEGISLEAAEIDAKCQARNDLLRDIIDSLKEVGFFVADPYFENESQPEGDVVIQARRAGEEVVAKVNLTDEVKSVWSGIEGEHCKTAFHDYVESMASRGANVSPTRADLRERPISIRKGAKDIPRGEEHERGSHQ</sequence>
<reference evidence="2 3" key="1">
    <citation type="submission" date="2019-02" db="EMBL/GenBank/DDBJ databases">
        <title>Deep-cultivation of Planctomycetes and their phenomic and genomic characterization uncovers novel biology.</title>
        <authorList>
            <person name="Wiegand S."/>
            <person name="Jogler M."/>
            <person name="Boedeker C."/>
            <person name="Pinto D."/>
            <person name="Vollmers J."/>
            <person name="Rivas-Marin E."/>
            <person name="Kohn T."/>
            <person name="Peeters S.H."/>
            <person name="Heuer A."/>
            <person name="Rast P."/>
            <person name="Oberbeckmann S."/>
            <person name="Bunk B."/>
            <person name="Jeske O."/>
            <person name="Meyerdierks A."/>
            <person name="Storesund J.E."/>
            <person name="Kallscheuer N."/>
            <person name="Luecker S."/>
            <person name="Lage O.M."/>
            <person name="Pohl T."/>
            <person name="Merkel B.J."/>
            <person name="Hornburger P."/>
            <person name="Mueller R.-W."/>
            <person name="Bruemmer F."/>
            <person name="Labrenz M."/>
            <person name="Spormann A.M."/>
            <person name="Op Den Camp H."/>
            <person name="Overmann J."/>
            <person name="Amann R."/>
            <person name="Jetten M.S.M."/>
            <person name="Mascher T."/>
            <person name="Medema M.H."/>
            <person name="Devos D.P."/>
            <person name="Kaster A.-K."/>
            <person name="Ovreas L."/>
            <person name="Rohde M."/>
            <person name="Galperin M.Y."/>
            <person name="Jogler C."/>
        </authorList>
    </citation>
    <scope>NUCLEOTIDE SEQUENCE [LARGE SCALE GENOMIC DNA]</scope>
    <source>
        <strain evidence="2 3">Pla123a</strain>
    </source>
</reference>
<dbReference type="AlphaFoldDB" id="A0A5C5XZJ1"/>
<feature type="region of interest" description="Disordered" evidence="1">
    <location>
        <begin position="160"/>
        <end position="193"/>
    </location>
</feature>
<organism evidence="2 3">
    <name type="scientific">Posidoniimonas polymericola</name>
    <dbReference type="NCBI Taxonomy" id="2528002"/>
    <lineage>
        <taxon>Bacteria</taxon>
        <taxon>Pseudomonadati</taxon>
        <taxon>Planctomycetota</taxon>
        <taxon>Planctomycetia</taxon>
        <taxon>Pirellulales</taxon>
        <taxon>Lacipirellulaceae</taxon>
        <taxon>Posidoniimonas</taxon>
    </lineage>
</organism>
<feature type="compositionally biased region" description="Basic and acidic residues" evidence="1">
    <location>
        <begin position="165"/>
        <end position="193"/>
    </location>
</feature>
<proteinExistence type="predicted"/>
<name>A0A5C5XZJ1_9BACT</name>
<comment type="caution">
    <text evidence="2">The sequence shown here is derived from an EMBL/GenBank/DDBJ whole genome shotgun (WGS) entry which is preliminary data.</text>
</comment>
<evidence type="ECO:0000313" key="2">
    <source>
        <dbReference type="EMBL" id="TWT66902.1"/>
    </source>
</evidence>
<protein>
    <submittedName>
        <fullName evidence="2">Uncharacterized protein</fullName>
    </submittedName>
</protein>
<evidence type="ECO:0000256" key="1">
    <source>
        <dbReference type="SAM" id="MobiDB-lite"/>
    </source>
</evidence>
<dbReference type="EMBL" id="SJPO01000013">
    <property type="protein sequence ID" value="TWT66902.1"/>
    <property type="molecule type" value="Genomic_DNA"/>
</dbReference>
<evidence type="ECO:0000313" key="3">
    <source>
        <dbReference type="Proteomes" id="UP000318478"/>
    </source>
</evidence>
<keyword evidence="3" id="KW-1185">Reference proteome</keyword>
<accession>A0A5C5XZJ1</accession>